<gene>
    <name evidence="4" type="ORF">MUY27_19985</name>
</gene>
<evidence type="ECO:0000256" key="2">
    <source>
        <dbReference type="SAM" id="SignalP"/>
    </source>
</evidence>
<dbReference type="GO" id="GO:0004553">
    <property type="term" value="F:hydrolase activity, hydrolyzing O-glycosyl compounds"/>
    <property type="evidence" value="ECO:0007669"/>
    <property type="project" value="InterPro"/>
</dbReference>
<protein>
    <submittedName>
        <fullName evidence="4">Glycoside hydrolase family 16 protein</fullName>
    </submittedName>
</protein>
<evidence type="ECO:0000259" key="3">
    <source>
        <dbReference type="PROSITE" id="PS51762"/>
    </source>
</evidence>
<proteinExistence type="inferred from homology"/>
<dbReference type="Proteomes" id="UP001139450">
    <property type="component" value="Unassembled WGS sequence"/>
</dbReference>
<dbReference type="PANTHER" id="PTHR10963">
    <property type="entry name" value="GLYCOSYL HYDROLASE-RELATED"/>
    <property type="match status" value="1"/>
</dbReference>
<evidence type="ECO:0000256" key="1">
    <source>
        <dbReference type="ARBA" id="ARBA00006865"/>
    </source>
</evidence>
<feature type="domain" description="GH16" evidence="3">
    <location>
        <begin position="21"/>
        <end position="282"/>
    </location>
</feature>
<feature type="chain" id="PRO_5040876130" evidence="2">
    <location>
        <begin position="20"/>
        <end position="284"/>
    </location>
</feature>
<reference evidence="4" key="1">
    <citation type="submission" date="2022-04" db="EMBL/GenBank/DDBJ databases">
        <title>Mucilaginibacter sp. RS28 isolated from freshwater.</title>
        <authorList>
            <person name="Ko S.-R."/>
        </authorList>
    </citation>
    <scope>NUCLEOTIDE SEQUENCE</scope>
    <source>
        <strain evidence="4">RS28</strain>
    </source>
</reference>
<accession>A0A9X1X941</accession>
<dbReference type="PANTHER" id="PTHR10963:SF55">
    <property type="entry name" value="GLYCOSIDE HYDROLASE FAMILY 16 PROTEIN"/>
    <property type="match status" value="1"/>
</dbReference>
<dbReference type="InterPro" id="IPR050546">
    <property type="entry name" value="Glycosyl_Hydrlase_16"/>
</dbReference>
<dbReference type="SUPFAM" id="SSF49899">
    <property type="entry name" value="Concanavalin A-like lectins/glucanases"/>
    <property type="match status" value="1"/>
</dbReference>
<dbReference type="Gene3D" id="2.60.120.200">
    <property type="match status" value="1"/>
</dbReference>
<evidence type="ECO:0000313" key="4">
    <source>
        <dbReference type="EMBL" id="MCJ8212008.1"/>
    </source>
</evidence>
<keyword evidence="5" id="KW-1185">Reference proteome</keyword>
<comment type="similarity">
    <text evidence="1">Belongs to the glycosyl hydrolase 16 family.</text>
</comment>
<comment type="caution">
    <text evidence="4">The sequence shown here is derived from an EMBL/GenBank/DDBJ whole genome shotgun (WGS) entry which is preliminary data.</text>
</comment>
<dbReference type="GO" id="GO:0005975">
    <property type="term" value="P:carbohydrate metabolic process"/>
    <property type="evidence" value="ECO:0007669"/>
    <property type="project" value="InterPro"/>
</dbReference>
<dbReference type="PROSITE" id="PS51762">
    <property type="entry name" value="GH16_2"/>
    <property type="match status" value="1"/>
</dbReference>
<dbReference type="PROSITE" id="PS51257">
    <property type="entry name" value="PROKAR_LIPOPROTEIN"/>
    <property type="match status" value="1"/>
</dbReference>
<sequence>MRKLLTVPCITGLVFILMACSKKSEPSLPPFTPVVQPAKVYGFESNASWADEFEYNGAPDASKWTYDTGGSGWGNNELQNYTTSTDNAMVKDGMLTITAKKESSGGRDYSSARVVSKNNADMLYGRYEVRAKLPAGTGTWPAIWMLPNDYAYGSWPNSGEIDIMEHVGYDPNNVHFSVHNQLYNAGNAKTSTKRIETVFSDFHKYRCDWTPESIKGYYDDELVFTYTNDKQGPASWPFDKPFHFLLNVAIGGNWGGVKGVDNSIFPVAMQIDYVRFYKMTTSDK</sequence>
<dbReference type="EMBL" id="JALJEJ010000016">
    <property type="protein sequence ID" value="MCJ8212008.1"/>
    <property type="molecule type" value="Genomic_DNA"/>
</dbReference>
<evidence type="ECO:0000313" key="5">
    <source>
        <dbReference type="Proteomes" id="UP001139450"/>
    </source>
</evidence>
<keyword evidence="2" id="KW-0732">Signal</keyword>
<dbReference type="InterPro" id="IPR013320">
    <property type="entry name" value="ConA-like_dom_sf"/>
</dbReference>
<dbReference type="Pfam" id="PF00722">
    <property type="entry name" value="Glyco_hydro_16"/>
    <property type="match status" value="1"/>
</dbReference>
<feature type="signal peptide" evidence="2">
    <location>
        <begin position="1"/>
        <end position="19"/>
    </location>
</feature>
<name>A0A9X1X941_9SPHI</name>
<keyword evidence="4" id="KW-0378">Hydrolase</keyword>
<dbReference type="CDD" id="cd08023">
    <property type="entry name" value="GH16_laminarinase_like"/>
    <property type="match status" value="1"/>
</dbReference>
<organism evidence="4 5">
    <name type="scientific">Mucilaginibacter straminoryzae</name>
    <dbReference type="NCBI Taxonomy" id="2932774"/>
    <lineage>
        <taxon>Bacteria</taxon>
        <taxon>Pseudomonadati</taxon>
        <taxon>Bacteroidota</taxon>
        <taxon>Sphingobacteriia</taxon>
        <taxon>Sphingobacteriales</taxon>
        <taxon>Sphingobacteriaceae</taxon>
        <taxon>Mucilaginibacter</taxon>
    </lineage>
</organism>
<dbReference type="AlphaFoldDB" id="A0A9X1X941"/>
<dbReference type="InterPro" id="IPR000757">
    <property type="entry name" value="Beta-glucanase-like"/>
</dbReference>